<accession>A0A1V0B9N1</accession>
<evidence type="ECO:0000256" key="2">
    <source>
        <dbReference type="ARBA" id="ARBA00023125"/>
    </source>
</evidence>
<feature type="domain" description="Peptidase S24/S26A/S26B/S26C" evidence="5">
    <location>
        <begin position="122"/>
        <end position="244"/>
    </location>
</feature>
<dbReference type="PANTHER" id="PTHR40661:SF2">
    <property type="entry name" value="HTH-TYPE TRANSCRIPTIONAL REGULATOR PRTR"/>
    <property type="match status" value="1"/>
</dbReference>
<reference evidence="6 7" key="1">
    <citation type="submission" date="2017-03" db="EMBL/GenBank/DDBJ databases">
        <title>Complete genome sequence of the novel DNRA strain Pseudomonas sp. S-6-2 isolated from Chinese polluted river sediment. Journal of Biotechnology.</title>
        <authorList>
            <person name="Li J."/>
            <person name="Xiang F."/>
            <person name="Wang L."/>
            <person name="Xi L."/>
            <person name="Liu J."/>
        </authorList>
    </citation>
    <scope>NUCLEOTIDE SEQUENCE [LARGE SCALE GENOMIC DNA]</scope>
    <source>
        <strain evidence="6 7">S-6-2</strain>
    </source>
</reference>
<dbReference type="AlphaFoldDB" id="A0A1V0B9N1"/>
<protein>
    <recommendedName>
        <fullName evidence="5">Peptidase S24/S26A/S26B/S26C domain-containing protein</fullName>
    </recommendedName>
</protein>
<dbReference type="SUPFAM" id="SSF51306">
    <property type="entry name" value="LexA/Signal peptidase"/>
    <property type="match status" value="1"/>
</dbReference>
<evidence type="ECO:0000256" key="1">
    <source>
        <dbReference type="ARBA" id="ARBA00023015"/>
    </source>
</evidence>
<evidence type="ECO:0000313" key="7">
    <source>
        <dbReference type="Proteomes" id="UP000243488"/>
    </source>
</evidence>
<dbReference type="KEGG" id="ppha:BVH74_18655"/>
<evidence type="ECO:0000259" key="5">
    <source>
        <dbReference type="Pfam" id="PF00717"/>
    </source>
</evidence>
<dbReference type="CDD" id="cd06529">
    <property type="entry name" value="S24_LexA-like"/>
    <property type="match status" value="1"/>
</dbReference>
<dbReference type="Proteomes" id="UP000243488">
    <property type="component" value="Chromosome"/>
</dbReference>
<gene>
    <name evidence="6" type="ORF">BVH74_18655</name>
</gene>
<dbReference type="Pfam" id="PF00717">
    <property type="entry name" value="Peptidase_S24"/>
    <property type="match status" value="1"/>
</dbReference>
<dbReference type="Gene3D" id="2.10.109.10">
    <property type="entry name" value="Umud Fragment, subunit A"/>
    <property type="match status" value="1"/>
</dbReference>
<name>A0A1V0B9N1_9GAMM</name>
<keyword evidence="3" id="KW-0804">Transcription</keyword>
<dbReference type="PANTHER" id="PTHR40661">
    <property type="match status" value="1"/>
</dbReference>
<sequence length="250" mass="27903">MKIHDIRRANLAAIIETKFSGKQSAFAAAVERQASYINRCLLPPENKHSKPIGEKIARHIEKALNLSPLALDSPIGYSTEERQSFSVSEPTTHYGLSPVEPWDDETPLGEDEIELPFFKEVEISAGTGSEVMLETTGRKLRFGRRTLQRKNITPECAACATVTGNSMEPVLPDGTTVGIDTSQTIIKDGQMYAIDHDGQLRIKVLYRKPGSGLRIHSYNSSEHPDEIYDPSYVNEKIRVIGKVFWYSVLL</sequence>
<evidence type="ECO:0000313" key="6">
    <source>
        <dbReference type="EMBL" id="AQZ96648.1"/>
    </source>
</evidence>
<keyword evidence="2" id="KW-0238">DNA-binding</keyword>
<keyword evidence="1" id="KW-0805">Transcription regulation</keyword>
<feature type="region of interest" description="Disordered" evidence="4">
    <location>
        <begin position="81"/>
        <end position="103"/>
    </location>
</feature>
<evidence type="ECO:0000256" key="4">
    <source>
        <dbReference type="SAM" id="MobiDB-lite"/>
    </source>
</evidence>
<evidence type="ECO:0000256" key="3">
    <source>
        <dbReference type="ARBA" id="ARBA00023163"/>
    </source>
</evidence>
<organism evidence="6 7">
    <name type="scientific">Halopseudomonas phragmitis</name>
    <dbReference type="NCBI Taxonomy" id="1931241"/>
    <lineage>
        <taxon>Bacteria</taxon>
        <taxon>Pseudomonadati</taxon>
        <taxon>Pseudomonadota</taxon>
        <taxon>Gammaproteobacteria</taxon>
        <taxon>Pseudomonadales</taxon>
        <taxon>Pseudomonadaceae</taxon>
        <taxon>Halopseudomonas</taxon>
    </lineage>
</organism>
<dbReference type="InterPro" id="IPR039418">
    <property type="entry name" value="LexA-like"/>
</dbReference>
<dbReference type="InterPro" id="IPR036286">
    <property type="entry name" value="LexA/Signal_pep-like_sf"/>
</dbReference>
<dbReference type="GO" id="GO:0003677">
    <property type="term" value="F:DNA binding"/>
    <property type="evidence" value="ECO:0007669"/>
    <property type="project" value="UniProtKB-KW"/>
</dbReference>
<keyword evidence="7" id="KW-1185">Reference proteome</keyword>
<proteinExistence type="predicted"/>
<dbReference type="EMBL" id="CP020100">
    <property type="protein sequence ID" value="AQZ96648.1"/>
    <property type="molecule type" value="Genomic_DNA"/>
</dbReference>
<dbReference type="RefSeq" id="WP_080051556.1">
    <property type="nucleotide sequence ID" value="NZ_CP020100.1"/>
</dbReference>
<dbReference type="STRING" id="1931241.BVH74_18655"/>
<dbReference type="InterPro" id="IPR015927">
    <property type="entry name" value="Peptidase_S24_S26A/B/C"/>
</dbReference>